<gene>
    <name evidence="5" type="ORF">A3I42_03675</name>
</gene>
<dbReference type="InterPro" id="IPR001208">
    <property type="entry name" value="MCM_dom"/>
</dbReference>
<dbReference type="Gene3D" id="3.30.230.10">
    <property type="match status" value="1"/>
</dbReference>
<dbReference type="Pfam" id="PF13335">
    <property type="entry name" value="Mg_chelatase_C"/>
    <property type="match status" value="1"/>
</dbReference>
<dbReference type="InterPro" id="IPR027417">
    <property type="entry name" value="P-loop_NTPase"/>
</dbReference>
<protein>
    <submittedName>
        <fullName evidence="5">Magnesium chelatase</fullName>
    </submittedName>
</protein>
<dbReference type="InterPro" id="IPR045006">
    <property type="entry name" value="CHLI-like"/>
</dbReference>
<dbReference type="InterPro" id="IPR025158">
    <property type="entry name" value="Mg_chelat-rel_C"/>
</dbReference>
<dbReference type="InterPro" id="IPR014721">
    <property type="entry name" value="Ribsml_uS5_D2-typ_fold_subgr"/>
</dbReference>
<evidence type="ECO:0000256" key="3">
    <source>
        <dbReference type="ARBA" id="ARBA00022840"/>
    </source>
</evidence>
<keyword evidence="2" id="KW-0547">Nucleotide-binding</keyword>
<evidence type="ECO:0000256" key="2">
    <source>
        <dbReference type="ARBA" id="ARBA00022741"/>
    </source>
</evidence>
<accession>A0A1F7VB03</accession>
<dbReference type="AlphaFoldDB" id="A0A1F7VB03"/>
<dbReference type="Pfam" id="PF13541">
    <property type="entry name" value="ChlI"/>
    <property type="match status" value="1"/>
</dbReference>
<name>A0A1F7VB03_9BACT</name>
<dbReference type="SUPFAM" id="SSF54211">
    <property type="entry name" value="Ribosomal protein S5 domain 2-like"/>
    <property type="match status" value="1"/>
</dbReference>
<dbReference type="PANTHER" id="PTHR32039:SF7">
    <property type="entry name" value="COMPETENCE PROTEIN COMM"/>
    <property type="match status" value="1"/>
</dbReference>
<proteinExistence type="inferred from homology"/>
<evidence type="ECO:0000313" key="6">
    <source>
        <dbReference type="Proteomes" id="UP000178264"/>
    </source>
</evidence>
<dbReference type="Proteomes" id="UP000178264">
    <property type="component" value="Unassembled WGS sequence"/>
</dbReference>
<reference evidence="5 6" key="1">
    <citation type="journal article" date="2016" name="Nat. Commun.">
        <title>Thousands of microbial genomes shed light on interconnected biogeochemical processes in an aquifer system.</title>
        <authorList>
            <person name="Anantharaman K."/>
            <person name="Brown C.T."/>
            <person name="Hug L.A."/>
            <person name="Sharon I."/>
            <person name="Castelle C.J."/>
            <person name="Probst A.J."/>
            <person name="Thomas B.C."/>
            <person name="Singh A."/>
            <person name="Wilkins M.J."/>
            <person name="Karaoz U."/>
            <person name="Brodie E.L."/>
            <person name="Williams K.H."/>
            <person name="Hubbard S.S."/>
            <person name="Banfield J.F."/>
        </authorList>
    </citation>
    <scope>NUCLEOTIDE SEQUENCE [LARGE SCALE GENOMIC DNA]</scope>
</reference>
<dbReference type="PRINTS" id="PR01657">
    <property type="entry name" value="MCMFAMILY"/>
</dbReference>
<evidence type="ECO:0000259" key="4">
    <source>
        <dbReference type="SMART" id="SM00382"/>
    </source>
</evidence>
<feature type="domain" description="AAA+ ATPase" evidence="4">
    <location>
        <begin position="213"/>
        <end position="396"/>
    </location>
</feature>
<dbReference type="Pfam" id="PF01078">
    <property type="entry name" value="Mg_chelatase"/>
    <property type="match status" value="1"/>
</dbReference>
<dbReference type="InterPro" id="IPR020568">
    <property type="entry name" value="Ribosomal_Su5_D2-typ_SF"/>
</dbReference>
<sequence>MATKVFSAAIVGLESELVEVEADVGNAPSAFIIVGLPDKAVEESKERIRSAMKNSGLEFPRPKVTVNLAPADLKKEGPSYDLPIAVSVLATQEAFVWNPEDQRALFVGELSLDGHLRPIPGALSISLLAKRKGFPRIFLPAENAAEANLVPGLEIMPVTTLSELVLHLAGERRIALLDYTHPAPPEDSTSRYDMCYIQGQEHVKRALEIAAAGGHNVLMSGPPGAGKTLLARTLPSILPTLTLEEALEVTRLYSVSGVKPKDSPLLWERPFRAPHHTASGVAVVGGGTIPRPGEISLAHRGILFLDEFPEFGRAVLENLRQPLEDGIVAVSRAAGTIQFPAKFMLIAAMNPCPCGYATDPTHHCLCSVGQVMKYQKRLSGPLLDRIDIHTEVPRLKFEKLADTAVAESSSGIRKRVEQARQRQYARFKGSTILTNAEMSSREVREYCPVSAEIQTILKNAVTTMHLSARGYYRVLKIARTIADLGGEQSITTTHVTEALQYRPKVGE</sequence>
<dbReference type="PANTHER" id="PTHR32039">
    <property type="entry name" value="MAGNESIUM-CHELATASE SUBUNIT CHLI"/>
    <property type="match status" value="1"/>
</dbReference>
<dbReference type="GO" id="GO:0005524">
    <property type="term" value="F:ATP binding"/>
    <property type="evidence" value="ECO:0007669"/>
    <property type="project" value="UniProtKB-KW"/>
</dbReference>
<dbReference type="SMART" id="SM00382">
    <property type="entry name" value="AAA"/>
    <property type="match status" value="1"/>
</dbReference>
<organism evidence="5 6">
    <name type="scientific">Candidatus Uhrbacteria bacterium RIFCSPLOWO2_02_FULL_49_11</name>
    <dbReference type="NCBI Taxonomy" id="1802409"/>
    <lineage>
        <taxon>Bacteria</taxon>
        <taxon>Candidatus Uhriibacteriota</taxon>
    </lineage>
</organism>
<dbReference type="InterPro" id="IPR000523">
    <property type="entry name" value="Mg_chelatse_chII-like_cat_dom"/>
</dbReference>
<comment type="caution">
    <text evidence="5">The sequence shown here is derived from an EMBL/GenBank/DDBJ whole genome shotgun (WGS) entry which is preliminary data.</text>
</comment>
<dbReference type="InterPro" id="IPR003593">
    <property type="entry name" value="AAA+_ATPase"/>
</dbReference>
<comment type="similarity">
    <text evidence="1">Belongs to the Mg-chelatase subunits D/I family. ComM subfamily.</text>
</comment>
<evidence type="ECO:0000313" key="5">
    <source>
        <dbReference type="EMBL" id="OGL87603.1"/>
    </source>
</evidence>
<dbReference type="NCBIfam" id="TIGR00368">
    <property type="entry name" value="YifB family Mg chelatase-like AAA ATPase"/>
    <property type="match status" value="1"/>
</dbReference>
<dbReference type="EMBL" id="MGER01000070">
    <property type="protein sequence ID" value="OGL87603.1"/>
    <property type="molecule type" value="Genomic_DNA"/>
</dbReference>
<dbReference type="Gene3D" id="3.40.50.300">
    <property type="entry name" value="P-loop containing nucleotide triphosphate hydrolases"/>
    <property type="match status" value="1"/>
</dbReference>
<dbReference type="SUPFAM" id="SSF52540">
    <property type="entry name" value="P-loop containing nucleoside triphosphate hydrolases"/>
    <property type="match status" value="1"/>
</dbReference>
<evidence type="ECO:0000256" key="1">
    <source>
        <dbReference type="ARBA" id="ARBA00006354"/>
    </source>
</evidence>
<dbReference type="GO" id="GO:0003677">
    <property type="term" value="F:DNA binding"/>
    <property type="evidence" value="ECO:0007669"/>
    <property type="project" value="InterPro"/>
</dbReference>
<keyword evidence="3" id="KW-0067">ATP-binding</keyword>
<dbReference type="InterPro" id="IPR004482">
    <property type="entry name" value="Mg_chelat-rel"/>
</dbReference>